<feature type="domain" description="Beta-ketoacyl synthase-like N-terminal" evidence="2">
    <location>
        <begin position="56"/>
        <end position="228"/>
    </location>
</feature>
<keyword evidence="4" id="KW-1185">Reference proteome</keyword>
<accession>A0ABX0NLT1</accession>
<reference evidence="3 4" key="1">
    <citation type="submission" date="2019-10" db="EMBL/GenBank/DDBJ databases">
        <title>Taxonomy of Antarctic Massilia spp.: description of Massilia rubra sp. nov., Massilia aquatica sp. nov., Massilia mucilaginosa sp. nov., Massilia frigida sp. nov. isolated from streams, lakes and regoliths.</title>
        <authorList>
            <person name="Holochova P."/>
            <person name="Sedlacek I."/>
            <person name="Kralova S."/>
            <person name="Maslanova I."/>
            <person name="Busse H.-J."/>
            <person name="Stankova E."/>
            <person name="Vrbovska V."/>
            <person name="Kovarovic V."/>
            <person name="Bartak M."/>
            <person name="Svec P."/>
            <person name="Pantucek R."/>
        </authorList>
    </citation>
    <scope>NUCLEOTIDE SEQUENCE [LARGE SCALE GENOMIC DNA]</scope>
    <source>
        <strain evidence="3 4">CCM 8733</strain>
    </source>
</reference>
<evidence type="ECO:0000313" key="3">
    <source>
        <dbReference type="EMBL" id="NHZ87768.1"/>
    </source>
</evidence>
<comment type="caution">
    <text evidence="3">The sequence shown here is derived from an EMBL/GenBank/DDBJ whole genome shotgun (WGS) entry which is preliminary data.</text>
</comment>
<protein>
    <recommendedName>
        <fullName evidence="2">Beta-ketoacyl synthase-like N-terminal domain-containing protein</fullName>
    </recommendedName>
</protein>
<dbReference type="EMBL" id="WHJH01000001">
    <property type="protein sequence ID" value="NHZ87768.1"/>
    <property type="molecule type" value="Genomic_DNA"/>
</dbReference>
<dbReference type="Proteomes" id="UP000609726">
    <property type="component" value="Unassembled WGS sequence"/>
</dbReference>
<keyword evidence="1" id="KW-0808">Transferase</keyword>
<dbReference type="PANTHER" id="PTHR11712:SF336">
    <property type="entry name" value="3-OXOACYL-[ACYL-CARRIER-PROTEIN] SYNTHASE, MITOCHONDRIAL"/>
    <property type="match status" value="1"/>
</dbReference>
<name>A0ABX0NLT1_9BURK</name>
<dbReference type="InterPro" id="IPR014030">
    <property type="entry name" value="Ketoacyl_synth_N"/>
</dbReference>
<dbReference type="InterPro" id="IPR000794">
    <property type="entry name" value="Beta-ketoacyl_synthase"/>
</dbReference>
<gene>
    <name evidence="3" type="ORF">F2P45_01780</name>
</gene>
<dbReference type="Pfam" id="PF00109">
    <property type="entry name" value="ketoacyl-synt"/>
    <property type="match status" value="1"/>
</dbReference>
<organism evidence="3 4">
    <name type="scientific">Massilia mucilaginosa</name>
    <dbReference type="NCBI Taxonomy" id="2609282"/>
    <lineage>
        <taxon>Bacteria</taxon>
        <taxon>Pseudomonadati</taxon>
        <taxon>Pseudomonadota</taxon>
        <taxon>Betaproteobacteria</taxon>
        <taxon>Burkholderiales</taxon>
        <taxon>Oxalobacteraceae</taxon>
        <taxon>Telluria group</taxon>
        <taxon>Massilia</taxon>
    </lineage>
</organism>
<dbReference type="InterPro" id="IPR016039">
    <property type="entry name" value="Thiolase-like"/>
</dbReference>
<evidence type="ECO:0000313" key="4">
    <source>
        <dbReference type="Proteomes" id="UP000609726"/>
    </source>
</evidence>
<dbReference type="Gene3D" id="3.40.47.10">
    <property type="match status" value="1"/>
</dbReference>
<dbReference type="RefSeq" id="WP_166870059.1">
    <property type="nucleotide sequence ID" value="NZ_WHJH01000001.1"/>
</dbReference>
<dbReference type="SUPFAM" id="SSF53901">
    <property type="entry name" value="Thiolase-like"/>
    <property type="match status" value="1"/>
</dbReference>
<evidence type="ECO:0000259" key="2">
    <source>
        <dbReference type="Pfam" id="PF00109"/>
    </source>
</evidence>
<proteinExistence type="predicted"/>
<dbReference type="PANTHER" id="PTHR11712">
    <property type="entry name" value="POLYKETIDE SYNTHASE-RELATED"/>
    <property type="match status" value="1"/>
</dbReference>
<evidence type="ECO:0000256" key="1">
    <source>
        <dbReference type="ARBA" id="ARBA00022679"/>
    </source>
</evidence>
<sequence length="338" mass="34913">MRQVYISGAAAVSASGFDWRGLAGFEGFAPSRQLQATHGSVLAAEVPAIAADIDVDARARKLMAHPARLAAVALRLALNDARWTAQQREQAALYLGVGASGCAMDELTRMLAASIVDHEFSLERFGGAGLAACNPLFAFQLMNNFTLCHGAILNGTGGPNGAFYSRGTGTVAALSEAHWLVASGECDTALAGGADSALHPVSWTQLDAAGYPARGFVPAEGAGLLALSASADGALATLDAVSFHSARAWQRNPDLSLTEARDDTIVLIAPWGAEVRNRLGHGEALDVSLCLGDALAAAPALAWCVALDLIRQCRCRRVIVLNAGIDGGLGVAHFGSLA</sequence>